<name>A0A1D9G143_MOOP1</name>
<dbReference type="EMBL" id="CP017708">
    <property type="protein sequence ID" value="AOY81338.1"/>
    <property type="molecule type" value="Genomic_DNA"/>
</dbReference>
<protein>
    <submittedName>
        <fullName evidence="2">Uncharacterized protein</fullName>
    </submittedName>
</protein>
<proteinExistence type="predicted"/>
<sequence length="61" mass="7145">MKEKLEQRLQSLKAEFDAGQKLLAEYETKQMNLRETLMRISGAIQVIEEELRDFTEAENEA</sequence>
<dbReference type="AlphaFoldDB" id="A0A1D9G143"/>
<dbReference type="Proteomes" id="UP000176944">
    <property type="component" value="Chromosome"/>
</dbReference>
<reference evidence="3" key="1">
    <citation type="submission" date="2016-10" db="EMBL/GenBank/DDBJ databases">
        <title>Comparative genomics uncovers the prolific and rare metabolic potential of the cyanobacterial genus Moorea.</title>
        <authorList>
            <person name="Leao T."/>
            <person name="Castelao G."/>
            <person name="Korobeynikov A."/>
            <person name="Monroe E.A."/>
            <person name="Podell S."/>
            <person name="Glukhov E."/>
            <person name="Allen E."/>
            <person name="Gerwick W.H."/>
            <person name="Gerwick L."/>
        </authorList>
    </citation>
    <scope>NUCLEOTIDE SEQUENCE [LARGE SCALE GENOMIC DNA]</scope>
    <source>
        <strain evidence="3">JHB</strain>
    </source>
</reference>
<evidence type="ECO:0000256" key="1">
    <source>
        <dbReference type="SAM" id="Coils"/>
    </source>
</evidence>
<feature type="coiled-coil region" evidence="1">
    <location>
        <begin position="2"/>
        <end position="29"/>
    </location>
</feature>
<organism evidence="2 3">
    <name type="scientific">Moorena producens (strain JHB)</name>
    <dbReference type="NCBI Taxonomy" id="1454205"/>
    <lineage>
        <taxon>Bacteria</taxon>
        <taxon>Bacillati</taxon>
        <taxon>Cyanobacteriota</taxon>
        <taxon>Cyanophyceae</taxon>
        <taxon>Coleofasciculales</taxon>
        <taxon>Coleofasciculaceae</taxon>
        <taxon>Moorena</taxon>
    </lineage>
</organism>
<accession>A0A1D9G143</accession>
<keyword evidence="1" id="KW-0175">Coiled coil</keyword>
<gene>
    <name evidence="2" type="ORF">BJP36_16925</name>
</gene>
<evidence type="ECO:0000313" key="3">
    <source>
        <dbReference type="Proteomes" id="UP000176944"/>
    </source>
</evidence>
<evidence type="ECO:0000313" key="2">
    <source>
        <dbReference type="EMBL" id="AOY81338.1"/>
    </source>
</evidence>